<evidence type="ECO:0000256" key="1">
    <source>
        <dbReference type="SAM" id="MobiDB-lite"/>
    </source>
</evidence>
<reference evidence="2 3" key="1">
    <citation type="submission" date="2022-04" db="EMBL/GenBank/DDBJ databases">
        <title>Complete genome of Methanothermobacter tenebrarum strain RMAS.</title>
        <authorList>
            <person name="Nakamura K."/>
            <person name="Oshima K."/>
            <person name="Hattori M."/>
            <person name="Kamagata Y."/>
            <person name="Takamizawa K."/>
        </authorList>
    </citation>
    <scope>NUCLEOTIDE SEQUENCE [LARGE SCALE GENOMIC DNA]</scope>
    <source>
        <strain evidence="2 3">RMAS</strain>
    </source>
</reference>
<protein>
    <submittedName>
        <fullName evidence="2">Uncharacterized protein</fullName>
    </submittedName>
</protein>
<keyword evidence="3" id="KW-1185">Reference proteome</keyword>
<organism evidence="2 3">
    <name type="scientific">Methanothermobacter tenebrarum</name>
    <dbReference type="NCBI Taxonomy" id="680118"/>
    <lineage>
        <taxon>Archaea</taxon>
        <taxon>Methanobacteriati</taxon>
        <taxon>Methanobacteriota</taxon>
        <taxon>Methanomada group</taxon>
        <taxon>Methanobacteria</taxon>
        <taxon>Methanobacteriales</taxon>
        <taxon>Methanobacteriaceae</taxon>
        <taxon>Methanothermobacter</taxon>
    </lineage>
</organism>
<dbReference type="Proteomes" id="UP000831817">
    <property type="component" value="Chromosome"/>
</dbReference>
<evidence type="ECO:0000313" key="3">
    <source>
        <dbReference type="Proteomes" id="UP000831817"/>
    </source>
</evidence>
<gene>
    <name evidence="2" type="ORF">MTTB_13480</name>
</gene>
<accession>A0ABN6PEL6</accession>
<evidence type="ECO:0000313" key="2">
    <source>
        <dbReference type="EMBL" id="BDH79969.1"/>
    </source>
</evidence>
<proteinExistence type="predicted"/>
<feature type="region of interest" description="Disordered" evidence="1">
    <location>
        <begin position="15"/>
        <end position="37"/>
    </location>
</feature>
<sequence>MDYKPPTHRVRMIDTTIHTPLKSSLPITPNRQKETLK</sequence>
<name>A0ABN6PEL6_9EURY</name>
<feature type="compositionally biased region" description="Polar residues" evidence="1">
    <location>
        <begin position="16"/>
        <end position="30"/>
    </location>
</feature>
<dbReference type="EMBL" id="AP025698">
    <property type="protein sequence ID" value="BDH79969.1"/>
    <property type="molecule type" value="Genomic_DNA"/>
</dbReference>